<proteinExistence type="predicted"/>
<comment type="caution">
    <text evidence="3">The sequence shown here is derived from an EMBL/GenBank/DDBJ whole genome shotgun (WGS) entry which is preliminary data.</text>
</comment>
<dbReference type="Proteomes" id="UP000075714">
    <property type="component" value="Unassembled WGS sequence"/>
</dbReference>
<feature type="compositionally biased region" description="Low complexity" evidence="2">
    <location>
        <begin position="806"/>
        <end position="831"/>
    </location>
</feature>
<keyword evidence="1" id="KW-0175">Coiled coil</keyword>
<organism evidence="3 4">
    <name type="scientific">Gonium pectorale</name>
    <name type="common">Green alga</name>
    <dbReference type="NCBI Taxonomy" id="33097"/>
    <lineage>
        <taxon>Eukaryota</taxon>
        <taxon>Viridiplantae</taxon>
        <taxon>Chlorophyta</taxon>
        <taxon>core chlorophytes</taxon>
        <taxon>Chlorophyceae</taxon>
        <taxon>CS clade</taxon>
        <taxon>Chlamydomonadales</taxon>
        <taxon>Volvocaceae</taxon>
        <taxon>Gonium</taxon>
    </lineage>
</organism>
<feature type="region of interest" description="Disordered" evidence="2">
    <location>
        <begin position="1148"/>
        <end position="1187"/>
    </location>
</feature>
<evidence type="ECO:0000313" key="4">
    <source>
        <dbReference type="Proteomes" id="UP000075714"/>
    </source>
</evidence>
<feature type="compositionally biased region" description="Low complexity" evidence="2">
    <location>
        <begin position="1256"/>
        <end position="1277"/>
    </location>
</feature>
<feature type="region of interest" description="Disordered" evidence="2">
    <location>
        <begin position="1202"/>
        <end position="1306"/>
    </location>
</feature>
<evidence type="ECO:0000256" key="1">
    <source>
        <dbReference type="SAM" id="Coils"/>
    </source>
</evidence>
<keyword evidence="4" id="KW-1185">Reference proteome</keyword>
<feature type="region of interest" description="Disordered" evidence="2">
    <location>
        <begin position="767"/>
        <end position="874"/>
    </location>
</feature>
<sequence>MATLQECISTLDDIQACLSIYAEDVPYRPLQEQTVFTKIGGLVDKFKQTILMKDPAGYRPDRLGAEQWRRVAVLLAPLARCFLVPPPNPTLAATSKTRHASASAVATLVSLSTCCADGVVILDEALRSGLVGAFVDTLRQNLVSPSQDRVIRAMLYKCIETLMGLTAQAQTSPERQQALVQAEVVDVCLELLTSPSVEPESKLLASKTVYNCLVTPGRVVSALRRSKVTALGVQLQQLAAQIPEPATAASQALGQGGSGGGSGGGGGGSAKAISLPVLLPAVLNWVWFLPHYILDYLMDSLLSLTARIVALVWPEGAPGLPLLDPATGALLAGPLQCAQQSLPNRSLRQAFSNLCAALAAREDEHGYAADERLLDFLRGGGFGDHAPPDWLPRGCRLGLPARLVRVVAEGRPGGVEVRVALELLDEILAACESGGHRGLVDDALGSGLLAAMTSLAVFEALKTEAGVQGLSAYVRIAVRLAQQAAASPALAAQLRQSGVPASIAYLAFWPAGKGSLKLEALQAVHKLVQLDDPMVEVVTELPNFPVALGNVLLGGDPETRKPAKKSAGASAGGGKKKGASGGATGGGGGAAGGGGAPVAENGAQAARNLREQMQDVALDILMQVLVTARANPKVWQLVVESGMLPRLLQHAPSFAMQPRLLADLLAAVNLTCADHADDPVGVGALQAAAAPHVLPLLTHEDPAVSLGTANLLLALLTDMERYRSTATDLEQGDNILRALVAAAPAIDTADEVAAAATAAIAARGAGSGAAASGGGVSEAAGPGPGSERAAALAAAAGTGHRPRPGPSGSAASQASPFAGMDVDIPAASPDPSAAPEPPVAPCAGSGEGGRASGGGGDAGDAAPGGAGEGAEAAEPEVPELVDVTAQGLGLICAAMRSRLDGMRAGPGLHVLVLDGDAATALALLLRCASVLADAGATLPGHNAARRHLARALAYARPVAAELLAALAARNPQAGGGLPAPPQVKALLGPAERAVAALDGLPVLDVSLLPQPKPEEPEDGKEAAAAGTSAPRRGRAPGSGKRAAQASLPAGDGGPAAAASAQQQQPPTKRQRTATPAALAAAEAAQARRSRSAKLPDADQLAGAATGGSPAPSRAGSVAASAETAGAVAASAAAAAAAAALAAAALHSGAGPGAAPVDGTGASASAQGVSGEGKKVSPSRAAAARRQRAAADAGIAGASLAPGAPAARGASNSSGGGGVVPLPAMPQQEQQLSLQPQPHEPAPVPAGRSSQPLSESPCASAGNAPPGPPAGADRSTAGTGPGGGDGAGAATAPPAPAPAAIPAGGSRVSVPELVARYRVTHEKNKKLEEELAAARAKAERAEAAEAQQRITAERLAKRTQEVEELLAQLEEKDNALAAAEAVKVTAAKAAQAALAQGATIAGLKSQLAAAREAAEAKDAAITALTAQLAAAREAAAAGEAAIAGLQGQLAVARAEAETERSTAQQLRVEVAAMREELEALKDLPLDDSDLAL</sequence>
<feature type="coiled-coil region" evidence="1">
    <location>
        <begin position="1448"/>
        <end position="1482"/>
    </location>
</feature>
<feature type="compositionally biased region" description="Low complexity" evidence="2">
    <location>
        <begin position="1202"/>
        <end position="1212"/>
    </location>
</feature>
<protein>
    <submittedName>
        <fullName evidence="3">Uncharacterized protein</fullName>
    </submittedName>
</protein>
<feature type="region of interest" description="Disordered" evidence="2">
    <location>
        <begin position="555"/>
        <end position="594"/>
    </location>
</feature>
<feature type="coiled-coil region" evidence="1">
    <location>
        <begin position="1316"/>
        <end position="1381"/>
    </location>
</feature>
<feature type="compositionally biased region" description="Gly residues" evidence="2">
    <location>
        <begin position="579"/>
        <end position="594"/>
    </location>
</feature>
<feature type="compositionally biased region" description="Low complexity" evidence="2">
    <location>
        <begin position="1101"/>
        <end position="1115"/>
    </location>
</feature>
<dbReference type="SUPFAM" id="SSF48371">
    <property type="entry name" value="ARM repeat"/>
    <property type="match status" value="1"/>
</dbReference>
<gene>
    <name evidence="3" type="ORF">GPECTOR_78g86</name>
</gene>
<feature type="compositionally biased region" description="Gly residues" evidence="2">
    <location>
        <begin position="845"/>
        <end position="868"/>
    </location>
</feature>
<dbReference type="InterPro" id="IPR016024">
    <property type="entry name" value="ARM-type_fold"/>
</dbReference>
<name>A0A150G233_GONPE</name>
<reference evidence="4" key="1">
    <citation type="journal article" date="2016" name="Nat. Commun.">
        <title>The Gonium pectorale genome demonstrates co-option of cell cycle regulation during the evolution of multicellularity.</title>
        <authorList>
            <person name="Hanschen E.R."/>
            <person name="Marriage T.N."/>
            <person name="Ferris P.J."/>
            <person name="Hamaji T."/>
            <person name="Toyoda A."/>
            <person name="Fujiyama A."/>
            <person name="Neme R."/>
            <person name="Noguchi H."/>
            <person name="Minakuchi Y."/>
            <person name="Suzuki M."/>
            <person name="Kawai-Toyooka H."/>
            <person name="Smith D.R."/>
            <person name="Sparks H."/>
            <person name="Anderson J."/>
            <person name="Bakaric R."/>
            <person name="Luria V."/>
            <person name="Karger A."/>
            <person name="Kirschner M.W."/>
            <person name="Durand P.M."/>
            <person name="Michod R.E."/>
            <person name="Nozaki H."/>
            <person name="Olson B.J."/>
        </authorList>
    </citation>
    <scope>NUCLEOTIDE SEQUENCE [LARGE SCALE GENOMIC DNA]</scope>
    <source>
        <strain evidence="4">NIES-2863</strain>
    </source>
</reference>
<accession>A0A150G233</accession>
<evidence type="ECO:0000256" key="2">
    <source>
        <dbReference type="SAM" id="MobiDB-lite"/>
    </source>
</evidence>
<feature type="compositionally biased region" description="Low complexity" evidence="2">
    <location>
        <begin position="1054"/>
        <end position="1086"/>
    </location>
</feature>
<dbReference type="EMBL" id="LSYV01000079">
    <property type="protein sequence ID" value="KXZ43898.1"/>
    <property type="molecule type" value="Genomic_DNA"/>
</dbReference>
<feature type="region of interest" description="Disordered" evidence="2">
    <location>
        <begin position="1006"/>
        <end position="1115"/>
    </location>
</feature>
<feature type="compositionally biased region" description="Low complexity" evidence="2">
    <location>
        <begin position="1219"/>
        <end position="1236"/>
    </location>
</feature>
<dbReference type="OrthoDB" id="548874at2759"/>
<evidence type="ECO:0000313" key="3">
    <source>
        <dbReference type="EMBL" id="KXZ43898.1"/>
    </source>
</evidence>
<feature type="compositionally biased region" description="Gly residues" evidence="2">
    <location>
        <begin position="767"/>
        <end position="776"/>
    </location>
</feature>